<feature type="compositionally biased region" description="Basic and acidic residues" evidence="2">
    <location>
        <begin position="403"/>
        <end position="412"/>
    </location>
</feature>
<feature type="region of interest" description="Disordered" evidence="2">
    <location>
        <begin position="630"/>
        <end position="649"/>
    </location>
</feature>
<feature type="compositionally biased region" description="Low complexity" evidence="2">
    <location>
        <begin position="304"/>
        <end position="315"/>
    </location>
</feature>
<dbReference type="eggNOG" id="KOG0800">
    <property type="taxonomic scope" value="Eukaryota"/>
</dbReference>
<dbReference type="Proteomes" id="UP000266841">
    <property type="component" value="Unassembled WGS sequence"/>
</dbReference>
<feature type="coiled-coil region" evidence="1">
    <location>
        <begin position="66"/>
        <end position="93"/>
    </location>
</feature>
<feature type="compositionally biased region" description="Low complexity" evidence="2">
    <location>
        <begin position="1206"/>
        <end position="1219"/>
    </location>
</feature>
<feature type="compositionally biased region" description="Basic and acidic residues" evidence="2">
    <location>
        <begin position="425"/>
        <end position="440"/>
    </location>
</feature>
<feature type="compositionally biased region" description="Basic and acidic residues" evidence="2">
    <location>
        <begin position="685"/>
        <end position="694"/>
    </location>
</feature>
<accession>K0RY22</accession>
<feature type="compositionally biased region" description="Basic and acidic residues" evidence="2">
    <location>
        <begin position="264"/>
        <end position="276"/>
    </location>
</feature>
<keyword evidence="1" id="KW-0175">Coiled coil</keyword>
<feature type="compositionally biased region" description="Basic and acidic residues" evidence="2">
    <location>
        <begin position="1666"/>
        <end position="1678"/>
    </location>
</feature>
<gene>
    <name evidence="4" type="ORF">THAOC_21193</name>
</gene>
<feature type="compositionally biased region" description="Basic and acidic residues" evidence="2">
    <location>
        <begin position="855"/>
        <end position="873"/>
    </location>
</feature>
<feature type="region of interest" description="Disordered" evidence="2">
    <location>
        <begin position="39"/>
        <end position="59"/>
    </location>
</feature>
<evidence type="ECO:0000256" key="1">
    <source>
        <dbReference type="SAM" id="Coils"/>
    </source>
</evidence>
<dbReference type="OMA" id="AIMIRED"/>
<keyword evidence="3" id="KW-0472">Membrane</keyword>
<reference evidence="4 5" key="1">
    <citation type="journal article" date="2012" name="Genome Biol.">
        <title>Genome and low-iron response of an oceanic diatom adapted to chronic iron limitation.</title>
        <authorList>
            <person name="Lommer M."/>
            <person name="Specht M."/>
            <person name="Roy A.S."/>
            <person name="Kraemer L."/>
            <person name="Andreson R."/>
            <person name="Gutowska M.A."/>
            <person name="Wolf J."/>
            <person name="Bergner S.V."/>
            <person name="Schilhabel M.B."/>
            <person name="Klostermeier U.C."/>
            <person name="Beiko R.G."/>
            <person name="Rosenstiel P."/>
            <person name="Hippler M."/>
            <person name="Laroche J."/>
        </authorList>
    </citation>
    <scope>NUCLEOTIDE SEQUENCE [LARGE SCALE GENOMIC DNA]</scope>
    <source>
        <strain evidence="4 5">CCMP1005</strain>
    </source>
</reference>
<comment type="caution">
    <text evidence="4">The sequence shown here is derived from an EMBL/GenBank/DDBJ whole genome shotgun (WGS) entry which is preliminary data.</text>
</comment>
<feature type="region of interest" description="Disordered" evidence="2">
    <location>
        <begin position="295"/>
        <end position="341"/>
    </location>
</feature>
<evidence type="ECO:0000256" key="2">
    <source>
        <dbReference type="SAM" id="MobiDB-lite"/>
    </source>
</evidence>
<feature type="compositionally biased region" description="Polar residues" evidence="2">
    <location>
        <begin position="1644"/>
        <end position="1664"/>
    </location>
</feature>
<keyword evidence="3" id="KW-0812">Transmembrane</keyword>
<feature type="compositionally biased region" description="Polar residues" evidence="2">
    <location>
        <begin position="1686"/>
        <end position="1699"/>
    </location>
</feature>
<feature type="region of interest" description="Disordered" evidence="2">
    <location>
        <begin position="850"/>
        <end position="875"/>
    </location>
</feature>
<feature type="compositionally biased region" description="Gly residues" evidence="2">
    <location>
        <begin position="316"/>
        <end position="325"/>
    </location>
</feature>
<evidence type="ECO:0000313" key="5">
    <source>
        <dbReference type="Proteomes" id="UP000266841"/>
    </source>
</evidence>
<feature type="compositionally biased region" description="Basic and acidic residues" evidence="2">
    <location>
        <begin position="732"/>
        <end position="745"/>
    </location>
</feature>
<feature type="region of interest" description="Disordered" evidence="2">
    <location>
        <begin position="378"/>
        <end position="440"/>
    </location>
</feature>
<feature type="compositionally biased region" description="Gly residues" evidence="2">
    <location>
        <begin position="762"/>
        <end position="772"/>
    </location>
</feature>
<feature type="compositionally biased region" description="Low complexity" evidence="2">
    <location>
        <begin position="230"/>
        <end position="260"/>
    </location>
</feature>
<feature type="region of interest" description="Disordered" evidence="2">
    <location>
        <begin position="794"/>
        <end position="823"/>
    </location>
</feature>
<protein>
    <submittedName>
        <fullName evidence="4">Uncharacterized protein</fullName>
    </submittedName>
</protein>
<feature type="region of interest" description="Disordered" evidence="2">
    <location>
        <begin position="230"/>
        <end position="279"/>
    </location>
</feature>
<organism evidence="4 5">
    <name type="scientific">Thalassiosira oceanica</name>
    <name type="common">Marine diatom</name>
    <dbReference type="NCBI Taxonomy" id="159749"/>
    <lineage>
        <taxon>Eukaryota</taxon>
        <taxon>Sar</taxon>
        <taxon>Stramenopiles</taxon>
        <taxon>Ochrophyta</taxon>
        <taxon>Bacillariophyta</taxon>
        <taxon>Coscinodiscophyceae</taxon>
        <taxon>Thalassiosirophycidae</taxon>
        <taxon>Thalassiosirales</taxon>
        <taxon>Thalassiosiraceae</taxon>
        <taxon>Thalassiosira</taxon>
    </lineage>
</organism>
<feature type="coiled-coil region" evidence="1">
    <location>
        <begin position="1472"/>
        <end position="1506"/>
    </location>
</feature>
<feature type="transmembrane region" description="Helical" evidence="3">
    <location>
        <begin position="1820"/>
        <end position="1845"/>
    </location>
</feature>
<name>K0RY22_THAOC</name>
<feature type="region of interest" description="Disordered" evidence="2">
    <location>
        <begin position="672"/>
        <end position="781"/>
    </location>
</feature>
<keyword evidence="5" id="KW-1185">Reference proteome</keyword>
<feature type="compositionally biased region" description="Polar residues" evidence="2">
    <location>
        <begin position="1221"/>
        <end position="1230"/>
    </location>
</feature>
<sequence length="1856" mass="201331">MRQLHPLALNDDTTGATAATGSAWLDVGMEARHLDLHKSESSEAFENSDAAIIPEPGEDRPRASIVETENEELVALKAKCARLQSELDVERDRAGNKEVAFALLARKYDENLNEKSRLQAKFLNLQTENNQQSLHMRIPTREIELVCKSPVRQQLDDTNHVPKMSDDLASSVQCDALGRCSVHPYVQIRRKSIRTGQWKELFQSCPLCAMDGRGGRSSVSGGSSVCSAASSSGGGYSASTGGIDRSVRSGYGSSSSSGDSDSLDGSRRSRVSFHDGMEDEADDIRRNVAALRSLPYHGSDDRSPSGSLSGLAGLPDAGGGRGGGIVDPSSTAGGGGSVVSTGARSALKRPKYKVCVSLMRQQLDDSNRVPKMSEDLDIDVDSDDEDGHDKDVIVPRPGLDDMEGIHGEREEEKEGEIEEDEEPPADLHETRRTDNSHETKLNEIDEIRMELEENLMLFENELADREDNIDNLTREMDRLSSENETLNRNVLDLSSAKTECMDKIRELKEELSDADSAIDDAKAAIETLLDERKAADGRIQDLRSERASAEEAAESVRKQMIALRKEQEAKFFKAQADNEVLRMEKREASKRVTGLEDQIAQAETAICDAKAALKKMLEKKNEASRRMKSLEEEYSHAKSTIDALTKSMSHSREEYEAKIESLMSGLATAREVHASRSSASTATGEELRLVRSESRSTYSNCQNSGNDAGDTVGGADCRRGSAGVETTAALRGDTHADHDRARGREAGPGGVPVRPLTVFPGLEGGPDEGGGTQLDAVSPSGDVTARADGVVRNNAQPGAVSPAPLSGEQHGHNRPGQLQGRRLGDVDHGERFEAPAPPAQGGLRMSNICEEDESGGEHDDDYRGRIDTNEYGRKGRGVRYPHVRLRKKKLFSLGWKVLMSAFPDSCVYKLKRIRLVEEGKRKASKRPPAPREAVNQQQQPPQAPPSRPGQGSCRSFHHYEQQEQRQGRQGSGRSGSSFHVDAGPSSSRRPSQRASEPSSRHRSSSHQQRYSLASNQSSLLQQPPPPPKRSPSVTPGSRSLVPWSAGSVVDTASLTEALSDSSNKAPSARDQGRKTMHVRKMMHTDRATGRTGRYTGCVDESFVPDGEGALTHDDGSVLEGGRRGAGGAEGDEREPDPDATRAEQGPAQRRPREPGGFAGEAEEPQPHRRSAGVEREPFIDGQEAPSTASSGHSGDLPRSGEDTLESTKTPTSTPAAAKTDTVGSPATSVRSLGLSGPPASAGSPLESARTLPSSPSNPPRKDVRPQTLPGIAPPDWLEPSRSMEASSSSSLAASPVRRPRPSPTWVSSYRACPRSAFAAMLSSMLRKELPPLRAEWSTRQWSARSSPEAVVESPVDSIPAAAAESDHAPAGRVSKVPIDQCLCPWTPAERPHCPRRRRGLGGAGDTLGFGPGLRAGDTLGFGPGLRIPTETCCDDSVTDLDLHKSEPSEAFEKSDAAIIPEPGEDQPRASIVETENEELVALKAKCARLQSELDVERDRADNKEAAFALLARKYDENLNEKSCLQAKFLHLQTEKNQQSLHMRILTREIELLKRGCQHRPSFSSESTTIANSRESVEELRSNSAIADHPASLERRRRMSVGVIERELAVLRGLDGEKLDSSKSEPLPRSHSIHDMIRMRRLARQASNVSSSNISEVTNPRSSAYNARRDSSSLRDSLRSCDISRGGSDNKSTSHSFRNSRVSWHNSKDSLTVDLSFDDGRSHDARYLESQNTVIFDTSLEGDDSTDALPSVGKSQNNTSCANACQANSSKSGIDMMDSLRTLRASNSLTASMTVTENSFQPSVIDGLNDTSDRSKSLSCFVISAGLRVMLCYVMLCYVMLCYVMLSLLSTKGIVGV</sequence>
<feature type="region of interest" description="Disordered" evidence="2">
    <location>
        <begin position="919"/>
        <end position="1305"/>
    </location>
</feature>
<dbReference type="PANTHER" id="PTHR47357">
    <property type="entry name" value="COP1-INTERACTIVE PROTEIN 1"/>
    <property type="match status" value="1"/>
</dbReference>
<dbReference type="PANTHER" id="PTHR47357:SF1">
    <property type="entry name" value="SPINDLE POLE BODY COMPONENT 110"/>
    <property type="match status" value="1"/>
</dbReference>
<feature type="compositionally biased region" description="Low complexity" evidence="2">
    <location>
        <begin position="1279"/>
        <end position="1296"/>
    </location>
</feature>
<dbReference type="GO" id="GO:0005856">
    <property type="term" value="C:cytoskeleton"/>
    <property type="evidence" value="ECO:0007669"/>
    <property type="project" value="TreeGrafter"/>
</dbReference>
<feature type="compositionally biased region" description="Low complexity" evidence="2">
    <location>
        <begin position="984"/>
        <end position="997"/>
    </location>
</feature>
<evidence type="ECO:0000256" key="3">
    <source>
        <dbReference type="SAM" id="Phobius"/>
    </source>
</evidence>
<keyword evidence="3" id="KW-1133">Transmembrane helix</keyword>
<dbReference type="GO" id="GO:0005200">
    <property type="term" value="F:structural constituent of cytoskeleton"/>
    <property type="evidence" value="ECO:0007669"/>
    <property type="project" value="TreeGrafter"/>
</dbReference>
<feature type="compositionally biased region" description="Polar residues" evidence="2">
    <location>
        <begin position="1050"/>
        <end position="1065"/>
    </location>
</feature>
<feature type="compositionally biased region" description="Polar residues" evidence="2">
    <location>
        <begin position="695"/>
        <end position="706"/>
    </location>
</feature>
<feature type="compositionally biased region" description="Low complexity" evidence="2">
    <location>
        <begin position="1005"/>
        <end position="1021"/>
    </location>
</feature>
<evidence type="ECO:0000313" key="4">
    <source>
        <dbReference type="EMBL" id="EJK58663.1"/>
    </source>
</evidence>
<dbReference type="Gene3D" id="1.10.287.1490">
    <property type="match status" value="1"/>
</dbReference>
<feature type="compositionally biased region" description="Acidic residues" evidence="2">
    <location>
        <begin position="413"/>
        <end position="424"/>
    </location>
</feature>
<proteinExistence type="predicted"/>
<feature type="region of interest" description="Disordered" evidence="2">
    <location>
        <begin position="1643"/>
        <end position="1699"/>
    </location>
</feature>
<feature type="compositionally biased region" description="Basic and acidic residues" evidence="2">
    <location>
        <begin position="957"/>
        <end position="966"/>
    </location>
</feature>
<dbReference type="EMBL" id="AGNL01024568">
    <property type="protein sequence ID" value="EJK58663.1"/>
    <property type="molecule type" value="Genomic_DNA"/>
</dbReference>